<dbReference type="Gene3D" id="1.10.287.1490">
    <property type="match status" value="1"/>
</dbReference>
<evidence type="ECO:0000313" key="3">
    <source>
        <dbReference type="EMBL" id="KAK5108416.1"/>
    </source>
</evidence>
<reference evidence="3" key="1">
    <citation type="submission" date="2023-08" db="EMBL/GenBank/DDBJ databases">
        <title>Black Yeasts Isolated from many extreme environments.</title>
        <authorList>
            <person name="Coleine C."/>
            <person name="Stajich J.E."/>
            <person name="Selbmann L."/>
        </authorList>
    </citation>
    <scope>NUCLEOTIDE SEQUENCE</scope>
    <source>
        <strain evidence="3">CCFEE 5401</strain>
    </source>
</reference>
<evidence type="ECO:0000256" key="1">
    <source>
        <dbReference type="SAM" id="Coils"/>
    </source>
</evidence>
<keyword evidence="1" id="KW-0175">Coiled coil</keyword>
<evidence type="ECO:0000256" key="2">
    <source>
        <dbReference type="SAM" id="MobiDB-lite"/>
    </source>
</evidence>
<dbReference type="AlphaFoldDB" id="A0AAN7YNB3"/>
<name>A0AAN7YNB3_9PEZI</name>
<organism evidence="3 4">
    <name type="scientific">Meristemomyces frigidus</name>
    <dbReference type="NCBI Taxonomy" id="1508187"/>
    <lineage>
        <taxon>Eukaryota</taxon>
        <taxon>Fungi</taxon>
        <taxon>Dikarya</taxon>
        <taxon>Ascomycota</taxon>
        <taxon>Pezizomycotina</taxon>
        <taxon>Dothideomycetes</taxon>
        <taxon>Dothideomycetidae</taxon>
        <taxon>Mycosphaerellales</taxon>
        <taxon>Teratosphaeriaceae</taxon>
        <taxon>Meristemomyces</taxon>
    </lineage>
</organism>
<evidence type="ECO:0000313" key="4">
    <source>
        <dbReference type="Proteomes" id="UP001310890"/>
    </source>
</evidence>
<feature type="region of interest" description="Disordered" evidence="2">
    <location>
        <begin position="164"/>
        <end position="208"/>
    </location>
</feature>
<feature type="region of interest" description="Disordered" evidence="2">
    <location>
        <begin position="393"/>
        <end position="435"/>
    </location>
</feature>
<sequence>MANPNRLLDTVVAQLEECSPALSLIDRQLDNVLTGRDSAYWRCLDKSKEIRDALQTASDDIHQAVREVDAERRDLLQRGNDYKADFRDANQKLGQSMQSLQAEMQRSTGLESQLRGLYDDLDGANAILHERNATVDNLRTSAHQELSDANAAIHERDATIDGLQRQLRQARRESSSSAGLHPDSTSPRPSTSDSGISGISRASKIPDDQTRYTTAARLYDKGVNQLRQKQYLLANTTFTELEGLLPGLPAPLRNSFHATELAYYLTICRAEASASDSEAQVLLFNFLRLYDGSATNAQQAHITQLLALRLARQNRTTEAFSYTCSVIALWHEIDCDSDHYFDALALLVRLTYLQGRAPQASAMIDACPQARREYVRDRYRSLSPVVRSGASVVDETELPAPQTKAAEKLSGAPKRSSGSVASGGTKVSSTHQRRQDAKKLPFIFRVALT</sequence>
<protein>
    <submittedName>
        <fullName evidence="3">Uncharacterized protein</fullName>
    </submittedName>
</protein>
<proteinExistence type="predicted"/>
<comment type="caution">
    <text evidence="3">The sequence shown here is derived from an EMBL/GenBank/DDBJ whole genome shotgun (WGS) entry which is preliminary data.</text>
</comment>
<dbReference type="Proteomes" id="UP001310890">
    <property type="component" value="Unassembled WGS sequence"/>
</dbReference>
<feature type="compositionally biased region" description="Polar residues" evidence="2">
    <location>
        <begin position="416"/>
        <end position="430"/>
    </location>
</feature>
<dbReference type="EMBL" id="JAVRRL010000086">
    <property type="protein sequence ID" value="KAK5108416.1"/>
    <property type="molecule type" value="Genomic_DNA"/>
</dbReference>
<accession>A0AAN7YNB3</accession>
<feature type="compositionally biased region" description="Low complexity" evidence="2">
    <location>
        <begin position="182"/>
        <end position="194"/>
    </location>
</feature>
<gene>
    <name evidence="3" type="ORF">LTR62_008303</name>
</gene>
<feature type="coiled-coil region" evidence="1">
    <location>
        <begin position="54"/>
        <end position="103"/>
    </location>
</feature>